<evidence type="ECO:0000256" key="16">
    <source>
        <dbReference type="PIRSR" id="PIRSR017570-1"/>
    </source>
</evidence>
<dbReference type="GO" id="GO:0042393">
    <property type="term" value="F:histone binding"/>
    <property type="evidence" value="ECO:0007669"/>
    <property type="project" value="InterPro"/>
</dbReference>
<dbReference type="PROSITE" id="PS51569">
    <property type="entry name" value="DOT1"/>
    <property type="match status" value="1"/>
</dbReference>
<comment type="similarity">
    <text evidence="15">Belongs to the class I-like SAM-binding methyltransferase superfamily. DOT1 family.</text>
</comment>
<keyword evidence="7 15" id="KW-0949">S-adenosyl-L-methionine</keyword>
<feature type="compositionally biased region" description="Basic residues" evidence="17">
    <location>
        <begin position="54"/>
        <end position="71"/>
    </location>
</feature>
<evidence type="ECO:0000256" key="2">
    <source>
        <dbReference type="ARBA" id="ARBA00004123"/>
    </source>
</evidence>
<feature type="binding site" evidence="16">
    <location>
        <begin position="441"/>
        <end position="442"/>
    </location>
    <ligand>
        <name>S-adenosyl-L-methionine</name>
        <dbReference type="ChEBI" id="CHEBI:59789"/>
    </ligand>
</feature>
<dbReference type="InterPro" id="IPR029063">
    <property type="entry name" value="SAM-dependent_MTases_sf"/>
</dbReference>
<dbReference type="PANTHER" id="PTHR21451:SF0">
    <property type="entry name" value="HISTONE-LYSINE N-METHYLTRANSFERASE, H3 LYSINE-79 SPECIFIC"/>
    <property type="match status" value="1"/>
</dbReference>
<keyword evidence="12 15" id="KW-0539">Nucleus</keyword>
<evidence type="ECO:0000256" key="6">
    <source>
        <dbReference type="ARBA" id="ARBA00022679"/>
    </source>
</evidence>
<keyword evidence="10 15" id="KW-0805">Transcription regulation</keyword>
<dbReference type="AlphaFoldDB" id="A0A1B7NPQ9"/>
<dbReference type="GO" id="GO:0005634">
    <property type="term" value="C:nucleus"/>
    <property type="evidence" value="ECO:0007669"/>
    <property type="project" value="UniProtKB-SubCell"/>
</dbReference>
<feature type="compositionally biased region" description="Basic residues" evidence="17">
    <location>
        <begin position="106"/>
        <end position="116"/>
    </location>
</feature>
<feature type="binding site" evidence="16">
    <location>
        <position position="405"/>
    </location>
    <ligand>
        <name>S-adenosyl-L-methionine</name>
        <dbReference type="ChEBI" id="CHEBI:59789"/>
    </ligand>
</feature>
<dbReference type="Proteomes" id="UP000091918">
    <property type="component" value="Unassembled WGS sequence"/>
</dbReference>
<evidence type="ECO:0000256" key="12">
    <source>
        <dbReference type="ARBA" id="ARBA00023242"/>
    </source>
</evidence>
<keyword evidence="6 15" id="KW-0808">Transferase</keyword>
<dbReference type="Gene3D" id="1.10.260.170">
    <property type="match status" value="1"/>
</dbReference>
<gene>
    <name evidence="19" type="ORF">ACJ72_07036</name>
</gene>
<evidence type="ECO:0000313" key="19">
    <source>
        <dbReference type="EMBL" id="OAX78656.1"/>
    </source>
</evidence>
<name>A0A1B7NPQ9_9EURO</name>
<feature type="binding site" evidence="16">
    <location>
        <begin position="379"/>
        <end position="388"/>
    </location>
    <ligand>
        <name>S-adenosyl-L-methionine</name>
        <dbReference type="ChEBI" id="CHEBI:59789"/>
    </ligand>
</feature>
<evidence type="ECO:0000256" key="8">
    <source>
        <dbReference type="ARBA" id="ARBA00022737"/>
    </source>
</evidence>
<comment type="catalytic activity">
    <reaction evidence="14 15">
        <text>L-lysyl(79)-[histone H3] + 3 S-adenosyl-L-methionine = N(6),N(6),N(6)-trimethyl-L-lysyl(79)-[histone H3] + 3 S-adenosyl-L-homocysteine + 3 H(+)</text>
        <dbReference type="Rhea" id="RHEA:60328"/>
        <dbReference type="Rhea" id="RHEA-COMP:15549"/>
        <dbReference type="Rhea" id="RHEA-COMP:15552"/>
        <dbReference type="ChEBI" id="CHEBI:15378"/>
        <dbReference type="ChEBI" id="CHEBI:29969"/>
        <dbReference type="ChEBI" id="CHEBI:57856"/>
        <dbReference type="ChEBI" id="CHEBI:59789"/>
        <dbReference type="ChEBI" id="CHEBI:61961"/>
        <dbReference type="EC" id="2.1.1.360"/>
    </reaction>
</comment>
<evidence type="ECO:0000256" key="9">
    <source>
        <dbReference type="ARBA" id="ARBA00022853"/>
    </source>
</evidence>
<feature type="compositionally biased region" description="Low complexity" evidence="17">
    <location>
        <begin position="76"/>
        <end position="92"/>
    </location>
</feature>
<evidence type="ECO:0000256" key="15">
    <source>
        <dbReference type="PIRNR" id="PIRNR017570"/>
    </source>
</evidence>
<comment type="subcellular location">
    <subcellularLocation>
        <location evidence="2 15">Nucleus</location>
    </subcellularLocation>
</comment>
<dbReference type="GO" id="GO:0000786">
    <property type="term" value="C:nucleosome"/>
    <property type="evidence" value="ECO:0007669"/>
    <property type="project" value="InterPro"/>
</dbReference>
<dbReference type="InterPro" id="IPR021162">
    <property type="entry name" value="Dot1"/>
</dbReference>
<dbReference type="PIRSF" id="PIRSF017570">
    <property type="entry name" value="Histone_H3-K79_MeTrfase"/>
    <property type="match status" value="1"/>
</dbReference>
<dbReference type="PANTHER" id="PTHR21451">
    <property type="entry name" value="HISTONE H3 METHYLTRANSFERASE"/>
    <property type="match status" value="1"/>
</dbReference>
<dbReference type="Pfam" id="PF08123">
    <property type="entry name" value="DOT1"/>
    <property type="match status" value="1"/>
</dbReference>
<keyword evidence="8" id="KW-0677">Repeat</keyword>
<evidence type="ECO:0000256" key="4">
    <source>
        <dbReference type="ARBA" id="ARBA00020987"/>
    </source>
</evidence>
<dbReference type="GO" id="GO:0140956">
    <property type="term" value="F:histone H3K79 trimethyltransferase activity"/>
    <property type="evidence" value="ECO:0007669"/>
    <property type="project" value="UniProtKB-EC"/>
</dbReference>
<dbReference type="OrthoDB" id="443402at2759"/>
<evidence type="ECO:0000256" key="11">
    <source>
        <dbReference type="ARBA" id="ARBA00023163"/>
    </source>
</evidence>
<dbReference type="SUPFAM" id="SSF53335">
    <property type="entry name" value="S-adenosyl-L-methionine-dependent methyltransferases"/>
    <property type="match status" value="1"/>
</dbReference>
<dbReference type="InterPro" id="IPR025789">
    <property type="entry name" value="DOT1_dom"/>
</dbReference>
<evidence type="ECO:0000256" key="17">
    <source>
        <dbReference type="SAM" id="MobiDB-lite"/>
    </source>
</evidence>
<evidence type="ECO:0000313" key="20">
    <source>
        <dbReference type="Proteomes" id="UP000091918"/>
    </source>
</evidence>
<dbReference type="GO" id="GO:0000077">
    <property type="term" value="P:DNA damage checkpoint signaling"/>
    <property type="evidence" value="ECO:0007669"/>
    <property type="project" value="InterPro"/>
</dbReference>
<dbReference type="FunFam" id="3.40.50.150:FF:000033">
    <property type="entry name" value="Histone-lysine N-methyltransferase, H3 lysine-79 specific"/>
    <property type="match status" value="1"/>
</dbReference>
<dbReference type="InterPro" id="IPR030445">
    <property type="entry name" value="H3-K79_meTrfase"/>
</dbReference>
<dbReference type="GO" id="GO:0000781">
    <property type="term" value="C:chromosome, telomeric region"/>
    <property type="evidence" value="ECO:0007669"/>
    <property type="project" value="GOC"/>
</dbReference>
<evidence type="ECO:0000259" key="18">
    <source>
        <dbReference type="PROSITE" id="PS51569"/>
    </source>
</evidence>
<comment type="function">
    <text evidence="1 15">Histone methyltransferase that specifically trimethylates histone H3 to form H3K79me3. This methylation is required for telomere silencing and for the pachytene checkpoint during the meiotic cell cycle by allowing the recruitment of RAD9 to double strand breaks. Nucleosomes are preferred as substrate compared to free histone.</text>
</comment>
<evidence type="ECO:0000256" key="3">
    <source>
        <dbReference type="ARBA" id="ARBA00012190"/>
    </source>
</evidence>
<keyword evidence="20" id="KW-1185">Reference proteome</keyword>
<keyword evidence="9 15" id="KW-0156">Chromatin regulator</keyword>
<comment type="caution">
    <text evidence="19">The sequence shown here is derived from an EMBL/GenBank/DDBJ whole genome shotgun (WGS) entry which is preliminary data.</text>
</comment>
<feature type="domain" description="DOT1" evidence="18">
    <location>
        <begin position="229"/>
        <end position="550"/>
    </location>
</feature>
<organism evidence="19 20">
    <name type="scientific">Emergomyces africanus</name>
    <dbReference type="NCBI Taxonomy" id="1955775"/>
    <lineage>
        <taxon>Eukaryota</taxon>
        <taxon>Fungi</taxon>
        <taxon>Dikarya</taxon>
        <taxon>Ascomycota</taxon>
        <taxon>Pezizomycotina</taxon>
        <taxon>Eurotiomycetes</taxon>
        <taxon>Eurotiomycetidae</taxon>
        <taxon>Onygenales</taxon>
        <taxon>Ajellomycetaceae</taxon>
        <taxon>Emergomyces</taxon>
    </lineage>
</organism>
<proteinExistence type="inferred from homology"/>
<feature type="binding site" evidence="16">
    <location>
        <begin position="356"/>
        <end position="359"/>
    </location>
    <ligand>
        <name>S-adenosyl-L-methionine</name>
        <dbReference type="ChEBI" id="CHEBI:59789"/>
    </ligand>
</feature>
<dbReference type="EC" id="2.1.1.360" evidence="3 15"/>
<evidence type="ECO:0000256" key="7">
    <source>
        <dbReference type="ARBA" id="ARBA00022691"/>
    </source>
</evidence>
<sequence length="554" mass="61254">MGFFDHLQKKGSTAIQPKRPQIRKVETATKPAAKPGPLSRAVSVASDFPGSKPAPHRQSHHPHTHSRRHHPDHVLSSSKRSSSAVRASSTASDPTPSRHHDAVPRLKGKSTTRKRPSPIQRLSSSSDESDTDASSFFEIRKRAKVSTSVEPDPQRRVRSTVAFLEDAGSPAVVDVDIVHAADITSSVDKPGEFRRAFDGGGDGDGFNDAVATKPVTTVRLRYPGASQGEKYQLVTPRDKDGFKPLDDIVHVVDIVSQNYIPDEHVHLFNDEATGINRRFRRALAHASQSEFEEAIDEYNKTIKRLRADSSIANHLDKLHNLSLPLVERILTQTYARTVSPRVESLRQYENGTDNVYGELLPRFISDIFKQTKLKSDQVFVDLGSGVGNVVLQAALEIGCESWGCEVMPNACDVAELQGKEFEARCRLWGLAPGAVRLIRGSFLTEESIIKTLRRADVVLINNQAFTPQLNNEIINHFLDMKEGCQIVSLKSFVPAGHRIQARNLNSPINLLSVKQKNYWSGSVSWTDAGGTYFIATKDSSRLKAFADGMLKVFS</sequence>
<accession>A0A1B7NPQ9</accession>
<protein>
    <recommendedName>
        <fullName evidence="4 15">Histone-lysine N-methyltransferase, H3 lysine-79 specific</fullName>
        <ecNumber evidence="3 15">2.1.1.360</ecNumber>
    </recommendedName>
    <alternativeName>
        <fullName evidence="13 15">Histone H3-K79 methyltransferase</fullName>
    </alternativeName>
</protein>
<dbReference type="GO" id="GO:0032259">
    <property type="term" value="P:methylation"/>
    <property type="evidence" value="ECO:0007669"/>
    <property type="project" value="UniProtKB-KW"/>
</dbReference>
<evidence type="ECO:0000256" key="14">
    <source>
        <dbReference type="ARBA" id="ARBA00047770"/>
    </source>
</evidence>
<dbReference type="GO" id="GO:0031509">
    <property type="term" value="P:subtelomeric heterochromatin formation"/>
    <property type="evidence" value="ECO:0007669"/>
    <property type="project" value="InterPro"/>
</dbReference>
<dbReference type="Gene3D" id="3.40.50.150">
    <property type="entry name" value="Vaccinia Virus protein VP39"/>
    <property type="match status" value="1"/>
</dbReference>
<dbReference type="STRING" id="1658172.A0A1B7NPQ9"/>
<evidence type="ECO:0000256" key="13">
    <source>
        <dbReference type="ARBA" id="ARBA00029821"/>
    </source>
</evidence>
<keyword evidence="5 15" id="KW-0489">Methyltransferase</keyword>
<reference evidence="19 20" key="1">
    <citation type="submission" date="2015-07" db="EMBL/GenBank/DDBJ databases">
        <title>Emmonsia species relationships and genome sequence.</title>
        <authorList>
            <person name="Cuomo C.A."/>
            <person name="Schwartz I.S."/>
            <person name="Kenyon C."/>
            <person name="de Hoog G.S."/>
            <person name="Govender N.P."/>
            <person name="Botha A."/>
            <person name="Moreno L."/>
            <person name="de Vries M."/>
            <person name="Munoz J.F."/>
            <person name="Stielow J.B."/>
        </authorList>
    </citation>
    <scope>NUCLEOTIDE SEQUENCE [LARGE SCALE GENOMIC DNA]</scope>
    <source>
        <strain evidence="19 20">CBS 136260</strain>
    </source>
</reference>
<dbReference type="EMBL" id="LGUA01001387">
    <property type="protein sequence ID" value="OAX78656.1"/>
    <property type="molecule type" value="Genomic_DNA"/>
</dbReference>
<evidence type="ECO:0000256" key="10">
    <source>
        <dbReference type="ARBA" id="ARBA00023015"/>
    </source>
</evidence>
<feature type="region of interest" description="Disordered" evidence="17">
    <location>
        <begin position="1"/>
        <end position="133"/>
    </location>
</feature>
<evidence type="ECO:0000256" key="1">
    <source>
        <dbReference type="ARBA" id="ARBA00003482"/>
    </source>
</evidence>
<dbReference type="GO" id="GO:0006281">
    <property type="term" value="P:DNA repair"/>
    <property type="evidence" value="ECO:0007669"/>
    <property type="project" value="InterPro"/>
</dbReference>
<evidence type="ECO:0000256" key="5">
    <source>
        <dbReference type="ARBA" id="ARBA00022603"/>
    </source>
</evidence>
<keyword evidence="11 15" id="KW-0804">Transcription</keyword>